<keyword evidence="2" id="KW-1185">Reference proteome</keyword>
<reference evidence="1" key="1">
    <citation type="journal article" date="2023" name="G3 (Bethesda)">
        <title>Whole genome assembly and annotation of the endangered Caribbean coral Acropora cervicornis.</title>
        <authorList>
            <person name="Selwyn J.D."/>
            <person name="Vollmer S.V."/>
        </authorList>
    </citation>
    <scope>NUCLEOTIDE SEQUENCE</scope>
    <source>
        <strain evidence="1">K2</strain>
    </source>
</reference>
<comment type="caution">
    <text evidence="1">The sequence shown here is derived from an EMBL/GenBank/DDBJ whole genome shotgun (WGS) entry which is preliminary data.</text>
</comment>
<dbReference type="Proteomes" id="UP001249851">
    <property type="component" value="Unassembled WGS sequence"/>
</dbReference>
<dbReference type="AlphaFoldDB" id="A0AAD9QAI2"/>
<organism evidence="1 2">
    <name type="scientific">Acropora cervicornis</name>
    <name type="common">Staghorn coral</name>
    <dbReference type="NCBI Taxonomy" id="6130"/>
    <lineage>
        <taxon>Eukaryota</taxon>
        <taxon>Metazoa</taxon>
        <taxon>Cnidaria</taxon>
        <taxon>Anthozoa</taxon>
        <taxon>Hexacorallia</taxon>
        <taxon>Scleractinia</taxon>
        <taxon>Astrocoeniina</taxon>
        <taxon>Acroporidae</taxon>
        <taxon>Acropora</taxon>
    </lineage>
</organism>
<evidence type="ECO:0000313" key="2">
    <source>
        <dbReference type="Proteomes" id="UP001249851"/>
    </source>
</evidence>
<dbReference type="EMBL" id="JARQWQ010000048">
    <property type="protein sequence ID" value="KAK2557722.1"/>
    <property type="molecule type" value="Genomic_DNA"/>
</dbReference>
<protein>
    <submittedName>
        <fullName evidence="1">Uncharacterized protein</fullName>
    </submittedName>
</protein>
<evidence type="ECO:0000313" key="1">
    <source>
        <dbReference type="EMBL" id="KAK2557722.1"/>
    </source>
</evidence>
<accession>A0AAD9QAI2</accession>
<gene>
    <name evidence="1" type="ORF">P5673_020087</name>
</gene>
<name>A0AAD9QAI2_ACRCE</name>
<sequence>MLPVRPCIAFIDIPESQNAGSVFEVDAKKRMNQTFITPGSQTLRHSQSLLTVLLYNWTINQTRSFNENYSSPHSVPCPRDYHWDGKSYVQAAGMPDLIDQCTIFVLQSQPTNPRLRVLEVQGDKEEQTFCPSWPPSSYSRRLHREKIQAFRRDGVTTDLLHLQEFSTRPQYTAVEQEGQPRDLKQQDCKVG</sequence>
<proteinExistence type="predicted"/>
<reference evidence="1" key="2">
    <citation type="journal article" date="2023" name="Science">
        <title>Genomic signatures of disease resistance in endangered staghorn corals.</title>
        <authorList>
            <person name="Vollmer S.V."/>
            <person name="Selwyn J.D."/>
            <person name="Despard B.A."/>
            <person name="Roesel C.L."/>
        </authorList>
    </citation>
    <scope>NUCLEOTIDE SEQUENCE</scope>
    <source>
        <strain evidence="1">K2</strain>
    </source>
</reference>